<gene>
    <name evidence="1" type="ORF">GTQ45_02075</name>
</gene>
<name>A0A845Q807_9HYPH</name>
<dbReference type="OrthoDB" id="7307175at2"/>
<evidence type="ECO:0000313" key="2">
    <source>
        <dbReference type="Proteomes" id="UP000470384"/>
    </source>
</evidence>
<protein>
    <submittedName>
        <fullName evidence="1">Uncharacterized protein</fullName>
    </submittedName>
</protein>
<dbReference type="GeneID" id="300653498"/>
<sequence length="102" mass="11622">MTIKLTLRTIGGEATVDAYEHGDFFAIHRSLLAKSWWTLTHIPTGMRCGPDRRTKRECREIGDMLTASGVDWSHEEYEKLTGQDAFLEAARKISNWPTRGRA</sequence>
<reference evidence="1 2" key="1">
    <citation type="journal article" date="2016" name="Int. J. Syst. Evol. Microbiol.">
        <title>Pyruvatibacter mobilis gen. nov., sp. nov., a marine bacterium from the culture broth of Picochlorum sp. 122.</title>
        <authorList>
            <person name="Wang G."/>
            <person name="Tang M."/>
            <person name="Wu H."/>
            <person name="Dai S."/>
            <person name="Li T."/>
            <person name="Chen C."/>
            <person name="He H."/>
            <person name="Fan J."/>
            <person name="Xiang W."/>
            <person name="Li X."/>
        </authorList>
    </citation>
    <scope>NUCLEOTIDE SEQUENCE [LARGE SCALE GENOMIC DNA]</scope>
    <source>
        <strain evidence="1 2">GYP-11</strain>
    </source>
</reference>
<organism evidence="1 2">
    <name type="scientific">Pyruvatibacter mobilis</name>
    <dbReference type="NCBI Taxonomy" id="1712261"/>
    <lineage>
        <taxon>Bacteria</taxon>
        <taxon>Pseudomonadati</taxon>
        <taxon>Pseudomonadota</taxon>
        <taxon>Alphaproteobacteria</taxon>
        <taxon>Hyphomicrobiales</taxon>
        <taxon>Parvibaculaceae</taxon>
        <taxon>Pyruvatibacter</taxon>
    </lineage>
</organism>
<keyword evidence="2" id="KW-1185">Reference proteome</keyword>
<accession>A0A845Q807</accession>
<proteinExistence type="predicted"/>
<evidence type="ECO:0000313" key="1">
    <source>
        <dbReference type="EMBL" id="NBG94519.1"/>
    </source>
</evidence>
<dbReference type="RefSeq" id="WP_160586607.1">
    <property type="nucleotide sequence ID" value="NZ_BMHN01000001.1"/>
</dbReference>
<dbReference type="Proteomes" id="UP000470384">
    <property type="component" value="Unassembled WGS sequence"/>
</dbReference>
<dbReference type="EMBL" id="WXYQ01000001">
    <property type="protein sequence ID" value="NBG94519.1"/>
    <property type="molecule type" value="Genomic_DNA"/>
</dbReference>
<dbReference type="AlphaFoldDB" id="A0A845Q807"/>
<comment type="caution">
    <text evidence="1">The sequence shown here is derived from an EMBL/GenBank/DDBJ whole genome shotgun (WGS) entry which is preliminary data.</text>
</comment>